<accession>A0A9D1LK62</accession>
<evidence type="ECO:0000313" key="15">
    <source>
        <dbReference type="EMBL" id="HIU42774.1"/>
    </source>
</evidence>
<comment type="similarity">
    <text evidence="10">Belongs to the binding-protein-dependent transport system permease family. OppBC subfamily.</text>
</comment>
<dbReference type="Pfam" id="PF00528">
    <property type="entry name" value="BPD_transp_1"/>
    <property type="match status" value="1"/>
</dbReference>
<keyword evidence="3" id="KW-1003">Cell membrane</keyword>
<name>A0A9D1LK62_9CLOT</name>
<evidence type="ECO:0000256" key="4">
    <source>
        <dbReference type="ARBA" id="ARBA00022596"/>
    </source>
</evidence>
<evidence type="ECO:0000313" key="16">
    <source>
        <dbReference type="Proteomes" id="UP000824073"/>
    </source>
</evidence>
<feature type="transmembrane region" description="Helical" evidence="13">
    <location>
        <begin position="228"/>
        <end position="253"/>
    </location>
</feature>
<dbReference type="CDD" id="cd06261">
    <property type="entry name" value="TM_PBP2"/>
    <property type="match status" value="1"/>
</dbReference>
<dbReference type="Pfam" id="PF19300">
    <property type="entry name" value="BPD_transp_1_N"/>
    <property type="match status" value="1"/>
</dbReference>
<keyword evidence="7" id="KW-0406">Ion transport</keyword>
<feature type="transmembrane region" description="Helical" evidence="13">
    <location>
        <begin position="273"/>
        <end position="299"/>
    </location>
</feature>
<feature type="transmembrane region" description="Helical" evidence="13">
    <location>
        <begin position="169"/>
        <end position="188"/>
    </location>
</feature>
<gene>
    <name evidence="15" type="ORF">IAB67_00565</name>
</gene>
<organism evidence="15 16">
    <name type="scientific">Candidatus Ventrousia excrementavium</name>
    <dbReference type="NCBI Taxonomy" id="2840961"/>
    <lineage>
        <taxon>Bacteria</taxon>
        <taxon>Bacillati</taxon>
        <taxon>Bacillota</taxon>
        <taxon>Clostridia</taxon>
        <taxon>Eubacteriales</taxon>
        <taxon>Clostridiaceae</taxon>
        <taxon>Clostridiaceae incertae sedis</taxon>
        <taxon>Candidatus Ventrousia</taxon>
    </lineage>
</organism>
<feature type="transmembrane region" description="Helical" evidence="13">
    <location>
        <begin position="131"/>
        <end position="157"/>
    </location>
</feature>
<keyword evidence="2 13" id="KW-0813">Transport</keyword>
<feature type="transmembrane region" description="Helical" evidence="13">
    <location>
        <begin position="9"/>
        <end position="27"/>
    </location>
</feature>
<evidence type="ECO:0000256" key="13">
    <source>
        <dbReference type="RuleBase" id="RU363032"/>
    </source>
</evidence>
<evidence type="ECO:0000256" key="2">
    <source>
        <dbReference type="ARBA" id="ARBA00022448"/>
    </source>
</evidence>
<dbReference type="InterPro" id="IPR050045">
    <property type="entry name" value="Opp2B"/>
</dbReference>
<comment type="subcellular location">
    <subcellularLocation>
        <location evidence="1 13">Cell membrane</location>
        <topology evidence="1 13">Multi-pass membrane protein</topology>
    </subcellularLocation>
</comment>
<keyword evidence="5 13" id="KW-0812">Transmembrane</keyword>
<reference evidence="15" key="2">
    <citation type="journal article" date="2021" name="PeerJ">
        <title>Extensive microbial diversity within the chicken gut microbiome revealed by metagenomics and culture.</title>
        <authorList>
            <person name="Gilroy R."/>
            <person name="Ravi A."/>
            <person name="Getino M."/>
            <person name="Pursley I."/>
            <person name="Horton D.L."/>
            <person name="Alikhan N.F."/>
            <person name="Baker D."/>
            <person name="Gharbi K."/>
            <person name="Hall N."/>
            <person name="Watson M."/>
            <person name="Adriaenssens E.M."/>
            <person name="Foster-Nyarko E."/>
            <person name="Jarju S."/>
            <person name="Secka A."/>
            <person name="Antonio M."/>
            <person name="Oren A."/>
            <person name="Chaudhuri R.R."/>
            <person name="La Ragione R."/>
            <person name="Hildebrand F."/>
            <person name="Pallen M.J."/>
        </authorList>
    </citation>
    <scope>NUCLEOTIDE SEQUENCE</scope>
    <source>
        <strain evidence="15">CHK191-8634</strain>
    </source>
</reference>
<feature type="transmembrane region" description="Helical" evidence="13">
    <location>
        <begin position="99"/>
        <end position="119"/>
    </location>
</feature>
<dbReference type="InterPro" id="IPR035906">
    <property type="entry name" value="MetI-like_sf"/>
</dbReference>
<evidence type="ECO:0000256" key="11">
    <source>
        <dbReference type="ARBA" id="ARBA00038669"/>
    </source>
</evidence>
<dbReference type="Gene3D" id="1.10.3720.10">
    <property type="entry name" value="MetI-like"/>
    <property type="match status" value="1"/>
</dbReference>
<dbReference type="PANTHER" id="PTHR43163:SF6">
    <property type="entry name" value="DIPEPTIDE TRANSPORT SYSTEM PERMEASE PROTEIN DPPB-RELATED"/>
    <property type="match status" value="1"/>
</dbReference>
<keyword evidence="4" id="KW-0533">Nickel</keyword>
<dbReference type="SUPFAM" id="SSF161098">
    <property type="entry name" value="MetI-like"/>
    <property type="match status" value="1"/>
</dbReference>
<dbReference type="AlphaFoldDB" id="A0A9D1LK62"/>
<dbReference type="InterPro" id="IPR045621">
    <property type="entry name" value="BPD_transp_1_N"/>
</dbReference>
<comment type="subunit">
    <text evidence="11">The complex is composed of two ATP-binding proteins (NikD and NikE), two transmembrane proteins (NikB and NikC) and a solute-binding protein (NikA).</text>
</comment>
<keyword evidence="9 13" id="KW-0472">Membrane</keyword>
<feature type="domain" description="ABC transmembrane type-1" evidence="14">
    <location>
        <begin position="95"/>
        <end position="296"/>
    </location>
</feature>
<dbReference type="NCBIfam" id="NF045470">
    <property type="entry name" value="Opp2B"/>
    <property type="match status" value="1"/>
</dbReference>
<evidence type="ECO:0000256" key="1">
    <source>
        <dbReference type="ARBA" id="ARBA00004651"/>
    </source>
</evidence>
<dbReference type="InterPro" id="IPR000515">
    <property type="entry name" value="MetI-like"/>
</dbReference>
<evidence type="ECO:0000256" key="12">
    <source>
        <dbReference type="ARBA" id="ARBA00044774"/>
    </source>
</evidence>
<protein>
    <recommendedName>
        <fullName evidence="12">Nickel import system permease protein NikB</fullName>
    </recommendedName>
</protein>
<sequence>MYRYVLKRFVLLIPVLLGVSFLVYFILDLAPGDAVDVLAPDDATQEDRERMREELGLNRPLIVRYLDYMSDLVRGDMGESYLSGQPVWDSFIEKAPNTLLLGFASLVVSVGLSLPLGIYSANRHGTWKDNLSMVLALLGLSMPNFWLGLLLMLLFSLRLGLLPSGGADGFASLILPAITIGTGMMATLTRTTRSSMLDVIRQDYLRTARAKGVSERVVIRKHALKNALIPIITIIGTQLGGILGGAVLTESVFSWPGVGRLIVDSLNSRDTPMVTGAIIMTTMFFSVVLLLVDLVYAFVDPRIKAQYATKKGGKSDDNKQKASA</sequence>
<dbReference type="EMBL" id="DVMR01000008">
    <property type="protein sequence ID" value="HIU42774.1"/>
    <property type="molecule type" value="Genomic_DNA"/>
</dbReference>
<evidence type="ECO:0000259" key="14">
    <source>
        <dbReference type="PROSITE" id="PS50928"/>
    </source>
</evidence>
<evidence type="ECO:0000256" key="5">
    <source>
        <dbReference type="ARBA" id="ARBA00022692"/>
    </source>
</evidence>
<proteinExistence type="inferred from homology"/>
<dbReference type="PROSITE" id="PS50928">
    <property type="entry name" value="ABC_TM1"/>
    <property type="match status" value="1"/>
</dbReference>
<evidence type="ECO:0000256" key="6">
    <source>
        <dbReference type="ARBA" id="ARBA00022989"/>
    </source>
</evidence>
<comment type="caution">
    <text evidence="15">The sequence shown here is derived from an EMBL/GenBank/DDBJ whole genome shotgun (WGS) entry which is preliminary data.</text>
</comment>
<evidence type="ECO:0000256" key="3">
    <source>
        <dbReference type="ARBA" id="ARBA00022475"/>
    </source>
</evidence>
<dbReference type="GO" id="GO:0005886">
    <property type="term" value="C:plasma membrane"/>
    <property type="evidence" value="ECO:0007669"/>
    <property type="project" value="UniProtKB-SubCell"/>
</dbReference>
<dbReference type="PANTHER" id="PTHR43163">
    <property type="entry name" value="DIPEPTIDE TRANSPORT SYSTEM PERMEASE PROTEIN DPPB-RELATED"/>
    <property type="match status" value="1"/>
</dbReference>
<evidence type="ECO:0000256" key="10">
    <source>
        <dbReference type="ARBA" id="ARBA00024202"/>
    </source>
</evidence>
<dbReference type="Proteomes" id="UP000824073">
    <property type="component" value="Unassembled WGS sequence"/>
</dbReference>
<evidence type="ECO:0000256" key="7">
    <source>
        <dbReference type="ARBA" id="ARBA00023065"/>
    </source>
</evidence>
<keyword evidence="6 13" id="KW-1133">Transmembrane helix</keyword>
<dbReference type="GO" id="GO:0015099">
    <property type="term" value="F:nickel cation transmembrane transporter activity"/>
    <property type="evidence" value="ECO:0007669"/>
    <property type="project" value="InterPro"/>
</dbReference>
<evidence type="ECO:0000256" key="9">
    <source>
        <dbReference type="ARBA" id="ARBA00023136"/>
    </source>
</evidence>
<evidence type="ECO:0000256" key="8">
    <source>
        <dbReference type="ARBA" id="ARBA00023112"/>
    </source>
</evidence>
<reference evidence="15" key="1">
    <citation type="submission" date="2020-10" db="EMBL/GenBank/DDBJ databases">
        <authorList>
            <person name="Gilroy R."/>
        </authorList>
    </citation>
    <scope>NUCLEOTIDE SEQUENCE</scope>
    <source>
        <strain evidence="15">CHK191-8634</strain>
    </source>
</reference>
<keyword evidence="8" id="KW-0921">Nickel transport</keyword>